<organism evidence="1 2">
    <name type="scientific">Segatella copri</name>
    <dbReference type="NCBI Taxonomy" id="165179"/>
    <lineage>
        <taxon>Bacteria</taxon>
        <taxon>Pseudomonadati</taxon>
        <taxon>Bacteroidota</taxon>
        <taxon>Bacteroidia</taxon>
        <taxon>Bacteroidales</taxon>
        <taxon>Prevotellaceae</taxon>
        <taxon>Segatella</taxon>
    </lineage>
</organism>
<comment type="caution">
    <text evidence="1">The sequence shown here is derived from an EMBL/GenBank/DDBJ whole genome shotgun (WGS) entry which is preliminary data.</text>
</comment>
<reference evidence="2" key="1">
    <citation type="submission" date="2019-09" db="EMBL/GenBank/DDBJ databases">
        <title>Distinct polysaccharide growth profiles of human intestinal Prevotella copri isolates.</title>
        <authorList>
            <person name="Fehlner-Peach H."/>
            <person name="Magnabosco C."/>
            <person name="Raghavan V."/>
            <person name="Scher J.U."/>
            <person name="Tett A."/>
            <person name="Cox L.M."/>
            <person name="Gottsegen C."/>
            <person name="Watters A."/>
            <person name="Wiltshire- Gordon J.D."/>
            <person name="Segata N."/>
            <person name="Bonneau R."/>
            <person name="Littman D.R."/>
        </authorList>
    </citation>
    <scope>NUCLEOTIDE SEQUENCE [LARGE SCALE GENOMIC DNA]</scope>
    <source>
        <strain evidence="2">iAA108</strain>
    </source>
</reference>
<dbReference type="RefSeq" id="WP_153119133.1">
    <property type="nucleotide sequence ID" value="NZ_VZCC01000068.1"/>
</dbReference>
<dbReference type="EMBL" id="VZCC01000068">
    <property type="protein sequence ID" value="MQN84348.1"/>
    <property type="molecule type" value="Genomic_DNA"/>
</dbReference>
<dbReference type="AlphaFoldDB" id="A0AA90ZVN6"/>
<sequence length="63" mass="7048">MGAISFVPGWGWIAGGIYFGADIVTKLSTGKSIVEHLDAAIEERYDIDNGVLLEWKYDRLYIL</sequence>
<evidence type="ECO:0000313" key="2">
    <source>
        <dbReference type="Proteomes" id="UP000421408"/>
    </source>
</evidence>
<evidence type="ECO:0000313" key="1">
    <source>
        <dbReference type="EMBL" id="MQN84348.1"/>
    </source>
</evidence>
<proteinExistence type="predicted"/>
<accession>A0AA90ZVN6</accession>
<name>A0AA90ZVN6_9BACT</name>
<dbReference type="Proteomes" id="UP000421408">
    <property type="component" value="Unassembled WGS sequence"/>
</dbReference>
<gene>
    <name evidence="1" type="ORF">F7D74_10265</name>
</gene>
<protein>
    <submittedName>
        <fullName evidence="1">Uncharacterized protein</fullName>
    </submittedName>
</protein>